<dbReference type="OrthoDB" id="101030at2759"/>
<keyword evidence="2" id="KW-1185">Reference proteome</keyword>
<gene>
    <name evidence="1" type="ORF">Plil01_000196200</name>
</gene>
<dbReference type="EMBL" id="BSXW01000068">
    <property type="protein sequence ID" value="GMF11234.1"/>
    <property type="molecule type" value="Genomic_DNA"/>
</dbReference>
<evidence type="ECO:0000313" key="2">
    <source>
        <dbReference type="Proteomes" id="UP001165083"/>
    </source>
</evidence>
<name>A0A9W6WG17_9STRA</name>
<comment type="caution">
    <text evidence="1">The sequence shown here is derived from an EMBL/GenBank/DDBJ whole genome shotgun (WGS) entry which is preliminary data.</text>
</comment>
<dbReference type="SUPFAM" id="SSF52047">
    <property type="entry name" value="RNI-like"/>
    <property type="match status" value="1"/>
</dbReference>
<organism evidence="1 2">
    <name type="scientific">Phytophthora lilii</name>
    <dbReference type="NCBI Taxonomy" id="2077276"/>
    <lineage>
        <taxon>Eukaryota</taxon>
        <taxon>Sar</taxon>
        <taxon>Stramenopiles</taxon>
        <taxon>Oomycota</taxon>
        <taxon>Peronosporomycetes</taxon>
        <taxon>Peronosporales</taxon>
        <taxon>Peronosporaceae</taxon>
        <taxon>Phytophthora</taxon>
    </lineage>
</organism>
<reference evidence="1" key="1">
    <citation type="submission" date="2023-04" db="EMBL/GenBank/DDBJ databases">
        <title>Phytophthora lilii NBRC 32176.</title>
        <authorList>
            <person name="Ichikawa N."/>
            <person name="Sato H."/>
            <person name="Tonouchi N."/>
        </authorList>
    </citation>
    <scope>NUCLEOTIDE SEQUENCE</scope>
    <source>
        <strain evidence="1">NBRC 32176</strain>
    </source>
</reference>
<proteinExistence type="predicted"/>
<sequence length="777" mass="87239">MQSSPADKFAFLEPWCAVLRGKLAAERRCLNQSALREEYWWVSVRPPPSLMAILDREATDVRLMREALELLSLVAIVDNEAWKFLLLRCCDLKLEDDDDSLDGEFAPRFLLRFDAKHLRYSALLPSATIRQFFLPRPPLHQTKTAENGSRTSAGFQDALLTILAFHRAAGGRQEVVNRWRKIPYALRFADLWNVGQPALAAHLRSLLVTLDEVRKHNEWLAGERETKRRLLAIDQEGNESHGPLTYYNDDGAADGHYFAYELESVQMCYGVIPVSHEMPNVLLTALGMPRVTFSELDLSLEQDNNTGYVRPGDVHSRTEAAHYRTGLLFNTIFGGRSIMTRKNDQPQTVRRCTIEWLTMPMFGIDDQTFSGLCASLAEASGVRRLTLNGAFRPVTPAQRTWRWQWLAYALFSEGSRSSIQEINLLGVEVSDTDVDAIAEVLSTHVPEPGQATETAEAAYADGGKGIEYVYVPKGTSVKIKESIASPSSSFSLDTVDNFEFRLLQHDHESDWVNVLVPGHGNGVISRSEICVQAEKKLPQPSRSPHGVTSLSLSIDSNMEQDMSTLMRLIQLIGRSLEKLSIQTLEPTTLDTHAILKACPKLNQLFLDSVQIDLDILMREVEKGSTKIRSFGFYNYSVPAEVITRFTKKLGDTKSALANGMRKLCLGADNEEFPTTDESVQALLDVLKTNHTLIDLDLWVLPALFNKYAAAFRQHHQETLCVEKEKLPLRCRLAFLSVVRGNSTPVNDLFLHLDTHLLETIFSFAAVSAKRTICIQCI</sequence>
<evidence type="ECO:0000313" key="1">
    <source>
        <dbReference type="EMBL" id="GMF11234.1"/>
    </source>
</evidence>
<dbReference type="AlphaFoldDB" id="A0A9W6WG17"/>
<dbReference type="Proteomes" id="UP001165083">
    <property type="component" value="Unassembled WGS sequence"/>
</dbReference>
<accession>A0A9W6WG17</accession>
<protein>
    <submittedName>
        <fullName evidence="1">Unnamed protein product</fullName>
    </submittedName>
</protein>